<gene>
    <name evidence="2" type="ORF">tant81_gp048</name>
</gene>
<name>A0A6B9LVE5_9CAUD</name>
<organism evidence="2 3">
    <name type="scientific">Flavobacterium phage vB_FspS_tant8-1</name>
    <dbReference type="NCBI Taxonomy" id="2686278"/>
    <lineage>
        <taxon>Viruses</taxon>
        <taxon>Duplodnaviria</taxon>
        <taxon>Heunggongvirae</taxon>
        <taxon>Uroviricota</taxon>
        <taxon>Caudoviricetes</taxon>
        <taxon>Tantvirus</taxon>
        <taxon>Tantvirus tant</taxon>
    </lineage>
</organism>
<feature type="transmembrane region" description="Helical" evidence="1">
    <location>
        <begin position="49"/>
        <end position="82"/>
    </location>
</feature>
<evidence type="ECO:0000313" key="3">
    <source>
        <dbReference type="Proteomes" id="UP000464671"/>
    </source>
</evidence>
<evidence type="ECO:0000313" key="2">
    <source>
        <dbReference type="EMBL" id="QHB40979.1"/>
    </source>
</evidence>
<sequence length="88" mass="10342">MEKIFVILGLVHFVNALFEKWGIWDKLLLVGSISKNRFFYDLTQCRFCLLFHLSIIFTLIHSICFGFNIHDLLIPFVVLGLTQLIIKR</sequence>
<reference evidence="2 3" key="1">
    <citation type="journal article" date="2020" name="Viruses">
        <title>Diversity and Host Interactions Among Virulent and Temperate Baltic Sea Flavobacterium Phages.</title>
        <authorList>
            <person name="Nilsson E."/>
            <person name="Bayfield O.W."/>
            <person name="Lundin D."/>
            <person name="Antson A.A."/>
            <person name="Holmfeldt K."/>
        </authorList>
    </citation>
    <scope>NUCLEOTIDE SEQUENCE [LARGE SCALE GENOMIC DNA]</scope>
</reference>
<dbReference type="EMBL" id="MN812239">
    <property type="protein sequence ID" value="QHB40979.1"/>
    <property type="molecule type" value="Genomic_DNA"/>
</dbReference>
<keyword evidence="1" id="KW-1133">Transmembrane helix</keyword>
<dbReference type="Proteomes" id="UP000464671">
    <property type="component" value="Segment"/>
</dbReference>
<protein>
    <submittedName>
        <fullName evidence="2">Uncharacterized protein</fullName>
    </submittedName>
</protein>
<keyword evidence="1" id="KW-0812">Transmembrane</keyword>
<proteinExistence type="predicted"/>
<keyword evidence="3" id="KW-1185">Reference proteome</keyword>
<evidence type="ECO:0000256" key="1">
    <source>
        <dbReference type="SAM" id="Phobius"/>
    </source>
</evidence>
<accession>A0A6B9LVE5</accession>
<keyword evidence="1" id="KW-0472">Membrane</keyword>